<feature type="region of interest" description="Disordered" evidence="1">
    <location>
        <begin position="359"/>
        <end position="382"/>
    </location>
</feature>
<dbReference type="PROSITE" id="PS50042">
    <property type="entry name" value="CNMP_BINDING_3"/>
    <property type="match status" value="1"/>
</dbReference>
<feature type="domain" description="Cyclic nucleotide-binding" evidence="2">
    <location>
        <begin position="169"/>
        <end position="204"/>
    </location>
</feature>
<organism evidence="3 4">
    <name type="scientific">Prototheca wickerhamii</name>
    <dbReference type="NCBI Taxonomy" id="3111"/>
    <lineage>
        <taxon>Eukaryota</taxon>
        <taxon>Viridiplantae</taxon>
        <taxon>Chlorophyta</taxon>
        <taxon>core chlorophytes</taxon>
        <taxon>Trebouxiophyceae</taxon>
        <taxon>Chlorellales</taxon>
        <taxon>Chlorellaceae</taxon>
        <taxon>Prototheca</taxon>
    </lineage>
</organism>
<dbReference type="Proteomes" id="UP001255856">
    <property type="component" value="Unassembled WGS sequence"/>
</dbReference>
<accession>A0AAD9II90</accession>
<dbReference type="AlphaFoldDB" id="A0AAD9II90"/>
<evidence type="ECO:0000256" key="1">
    <source>
        <dbReference type="SAM" id="MobiDB-lite"/>
    </source>
</evidence>
<evidence type="ECO:0000313" key="4">
    <source>
        <dbReference type="Proteomes" id="UP001255856"/>
    </source>
</evidence>
<evidence type="ECO:0000259" key="2">
    <source>
        <dbReference type="PROSITE" id="PS50042"/>
    </source>
</evidence>
<dbReference type="InterPro" id="IPR011009">
    <property type="entry name" value="Kinase-like_dom_sf"/>
</dbReference>
<proteinExistence type="predicted"/>
<dbReference type="EMBL" id="JASFZW010000004">
    <property type="protein sequence ID" value="KAK2078788.1"/>
    <property type="molecule type" value="Genomic_DNA"/>
</dbReference>
<dbReference type="InterPro" id="IPR000595">
    <property type="entry name" value="cNMP-bd_dom"/>
</dbReference>
<comment type="caution">
    <text evidence="3">The sequence shown here is derived from an EMBL/GenBank/DDBJ whole genome shotgun (WGS) entry which is preliminary data.</text>
</comment>
<gene>
    <name evidence="3" type="ORF">QBZ16_003628</name>
</gene>
<dbReference type="SUPFAM" id="SSF56112">
    <property type="entry name" value="Protein kinase-like (PK-like)"/>
    <property type="match status" value="1"/>
</dbReference>
<evidence type="ECO:0000313" key="3">
    <source>
        <dbReference type="EMBL" id="KAK2078788.1"/>
    </source>
</evidence>
<reference evidence="3" key="1">
    <citation type="submission" date="2021-01" db="EMBL/GenBank/DDBJ databases">
        <authorList>
            <person name="Eckstrom K.M.E."/>
        </authorList>
    </citation>
    <scope>NUCLEOTIDE SEQUENCE</scope>
    <source>
        <strain evidence="3">UVCC 0001</strain>
    </source>
</reference>
<name>A0AAD9II90_PROWI</name>
<protein>
    <recommendedName>
        <fullName evidence="2">Cyclic nucleotide-binding domain-containing protein</fullName>
    </recommendedName>
</protein>
<sequence>MEIREGQPLWEGVKFGRFIGAGVQARVFELVKMDGSPSGKVIKVAHADLGHRFLNSPVIWIGGEREWEIGVQMRIALQREDGTLPGFMRVYDCVVVEDGKKVSFAGMTMEKLQGWEVHKRLLQPDFHNIHYVREMLFQVFSALDTAQRKLGFHHADLGMRNIMEMYGTVYDDVEAKEIKRTLEALEESELEGRGDSVVSEGDVGGHAVARADSVARAEAGAQAAVREHVERAEVARRDEHGRVARIRGYTCSADGGMMPLGPRVEFKIIDYGVAIFNENLAESTGGSEYKGVLQRIKDVLVAKEIVFPSRSAKAEQQSVVVSTSTSAIGRATHAWHLLPTKLKGKFNVVQTPIGAYPVSQDPDTATAHGEHLARTTSSQRRQQARISASTRRLFRESGAPALDDPLANPQARGDNIDPYSMNFIERAYRKFWRRKGDVFHILLSVGMALDNRVWPKQDEELVREFATLVFHCTGVKIRTSFAQPSAPGGSSELFGTLDRAEDVREQHLQKLEKQRGLKQKQGGRDMLRSFGLRKRWTRPFRRFHMISKAHLHPYNSGMHAAEALTSPFFGVYRQIKPPEVPIDVERVFPGAVCPAEHEVRLSAHGGGCGGGVNPNNAHPSVVAAAQQEAAAAAAAR</sequence>
<keyword evidence="4" id="KW-1185">Reference proteome</keyword>